<organism evidence="6 7">
    <name type="scientific">Oceanotoga teriensis</name>
    <dbReference type="NCBI Taxonomy" id="515440"/>
    <lineage>
        <taxon>Bacteria</taxon>
        <taxon>Thermotogati</taxon>
        <taxon>Thermotogota</taxon>
        <taxon>Thermotogae</taxon>
        <taxon>Petrotogales</taxon>
        <taxon>Petrotogaceae</taxon>
        <taxon>Oceanotoga</taxon>
    </lineage>
</organism>
<name>A0AA45C7N3_9BACT</name>
<dbReference type="GO" id="GO:0016491">
    <property type="term" value="F:oxidoreductase activity"/>
    <property type="evidence" value="ECO:0007669"/>
    <property type="project" value="UniProtKB-KW"/>
</dbReference>
<dbReference type="AlphaFoldDB" id="A0AA45C7N3"/>
<accession>A0AA45C7N3</accession>
<dbReference type="PANTHER" id="PTHR43498">
    <property type="entry name" value="FERREDOXIN:COB-COM HETERODISULFIDE REDUCTASE SUBUNIT A"/>
    <property type="match status" value="1"/>
</dbReference>
<dbReference type="InterPro" id="IPR039650">
    <property type="entry name" value="HdrA-like"/>
</dbReference>
<evidence type="ECO:0000256" key="3">
    <source>
        <dbReference type="ARBA" id="ARBA00023002"/>
    </source>
</evidence>
<evidence type="ECO:0000256" key="5">
    <source>
        <dbReference type="ARBA" id="ARBA00023014"/>
    </source>
</evidence>
<dbReference type="SUPFAM" id="SSF51905">
    <property type="entry name" value="FAD/NAD(P)-binding domain"/>
    <property type="match status" value="1"/>
</dbReference>
<keyword evidence="1" id="KW-0004">4Fe-4S</keyword>
<dbReference type="EMBL" id="QGGI01000005">
    <property type="protein sequence ID" value="PWJ95514.1"/>
    <property type="molecule type" value="Genomic_DNA"/>
</dbReference>
<dbReference type="GO" id="GO:0051539">
    <property type="term" value="F:4 iron, 4 sulfur cluster binding"/>
    <property type="evidence" value="ECO:0007669"/>
    <property type="project" value="UniProtKB-KW"/>
</dbReference>
<dbReference type="Proteomes" id="UP000245921">
    <property type="component" value="Unassembled WGS sequence"/>
</dbReference>
<evidence type="ECO:0000313" key="6">
    <source>
        <dbReference type="EMBL" id="PWJ95514.1"/>
    </source>
</evidence>
<dbReference type="GO" id="GO:0046872">
    <property type="term" value="F:metal ion binding"/>
    <property type="evidence" value="ECO:0007669"/>
    <property type="project" value="UniProtKB-KW"/>
</dbReference>
<keyword evidence="3" id="KW-0560">Oxidoreductase</keyword>
<comment type="caution">
    <text evidence="6">The sequence shown here is derived from an EMBL/GenBank/DDBJ whole genome shotgun (WGS) entry which is preliminary data.</text>
</comment>
<dbReference type="PRINTS" id="PR00419">
    <property type="entry name" value="ADXRDTASE"/>
</dbReference>
<evidence type="ECO:0000256" key="1">
    <source>
        <dbReference type="ARBA" id="ARBA00022485"/>
    </source>
</evidence>
<keyword evidence="5" id="KW-0411">Iron-sulfur</keyword>
<keyword evidence="7" id="KW-1185">Reference proteome</keyword>
<dbReference type="InterPro" id="IPR036188">
    <property type="entry name" value="FAD/NAD-bd_sf"/>
</dbReference>
<proteinExistence type="predicted"/>
<gene>
    <name evidence="6" type="ORF">C7380_105144</name>
</gene>
<keyword evidence="2" id="KW-0479">Metal-binding</keyword>
<reference evidence="6 7" key="1">
    <citation type="submission" date="2018-05" db="EMBL/GenBank/DDBJ databases">
        <title>Genomic Encyclopedia of Type Strains, Phase IV (KMG-IV): sequencing the most valuable type-strain genomes for metagenomic binning, comparative biology and taxonomic classification.</title>
        <authorList>
            <person name="Goeker M."/>
        </authorList>
    </citation>
    <scope>NUCLEOTIDE SEQUENCE [LARGE SCALE GENOMIC DNA]</scope>
    <source>
        <strain evidence="6 7">DSM 24906</strain>
    </source>
</reference>
<dbReference type="RefSeq" id="WP_158274785.1">
    <property type="nucleotide sequence ID" value="NZ_QGGI01000005.1"/>
</dbReference>
<evidence type="ECO:0000313" key="7">
    <source>
        <dbReference type="Proteomes" id="UP000245921"/>
    </source>
</evidence>
<dbReference type="PANTHER" id="PTHR43498:SF1">
    <property type="entry name" value="COB--COM HETERODISULFIDE REDUCTASE IRON-SULFUR SUBUNIT A"/>
    <property type="match status" value="1"/>
</dbReference>
<evidence type="ECO:0000256" key="2">
    <source>
        <dbReference type="ARBA" id="ARBA00022723"/>
    </source>
</evidence>
<evidence type="ECO:0000256" key="4">
    <source>
        <dbReference type="ARBA" id="ARBA00023004"/>
    </source>
</evidence>
<dbReference type="Gene3D" id="3.50.50.60">
    <property type="entry name" value="FAD/NAD(P)-binding domain"/>
    <property type="match status" value="1"/>
</dbReference>
<keyword evidence="4" id="KW-0408">Iron</keyword>
<protein>
    <submittedName>
        <fullName evidence="6">FAD dependent oxidoreductase</fullName>
    </submittedName>
</protein>
<dbReference type="Pfam" id="PF12831">
    <property type="entry name" value="FAD_oxidored"/>
    <property type="match status" value="1"/>
</dbReference>
<sequence length="452" mass="50815">MNIKDTLITDVAIVGGGPSGIIAAKTLAKAGYEVILIERYGFLGGSTTNSLVIPMMTFHAGKKQIIKGYAQDLIDRLKINKGTIGHIEDPLGVGSTITPIETEVYKYISQEYLLEDGVDIKYYTEAIDIEIEEEIIKNIIVKTRSGFYKIEAKRYIDASGDGDIVSMAGEDFLIGREKDGKCQPMSMMFKVGNIDREKIIKYSEKNPEQFVISKNLKGLRDTDRIAISGYFDLVKMADENNDLNINRDRVLFFELNNKSEILVNMSRIINKLSVKDFELSEATIEGRRQIFKIMNFLKKYIPGFENSKILESGVQIGVRESRRIDGLYTLTEEDILNKTIFEDTIALGSWPIDVHDPDGANLNIKTLKMGEYYGIPYRCLVPKKIKNLVVSGRIISVTHEALASVRVTPICMALGQASGCACLESLKEDLYFKDLDIKKLRMRLIETGQILE</sequence>